<evidence type="ECO:0000313" key="2">
    <source>
        <dbReference type="EMBL" id="GID52650.1"/>
    </source>
</evidence>
<protein>
    <recommendedName>
        <fullName evidence="4">Integral membrane protein</fullName>
    </recommendedName>
</protein>
<evidence type="ECO:0000256" key="1">
    <source>
        <dbReference type="SAM" id="Phobius"/>
    </source>
</evidence>
<keyword evidence="3" id="KW-1185">Reference proteome</keyword>
<feature type="transmembrane region" description="Helical" evidence="1">
    <location>
        <begin position="48"/>
        <end position="65"/>
    </location>
</feature>
<name>A0ABQ3X2L2_9ACTN</name>
<accession>A0ABQ3X2L2</accession>
<evidence type="ECO:0008006" key="4">
    <source>
        <dbReference type="Google" id="ProtNLM"/>
    </source>
</evidence>
<dbReference type="Proteomes" id="UP000612282">
    <property type="component" value="Unassembled WGS sequence"/>
</dbReference>
<organism evidence="2 3">
    <name type="scientific">Actinoplanes couchii</name>
    <dbReference type="NCBI Taxonomy" id="403638"/>
    <lineage>
        <taxon>Bacteria</taxon>
        <taxon>Bacillati</taxon>
        <taxon>Actinomycetota</taxon>
        <taxon>Actinomycetes</taxon>
        <taxon>Micromonosporales</taxon>
        <taxon>Micromonosporaceae</taxon>
        <taxon>Actinoplanes</taxon>
    </lineage>
</organism>
<feature type="transmembrane region" description="Helical" evidence="1">
    <location>
        <begin position="142"/>
        <end position="163"/>
    </location>
</feature>
<feature type="transmembrane region" description="Helical" evidence="1">
    <location>
        <begin position="25"/>
        <end position="42"/>
    </location>
</feature>
<dbReference type="RefSeq" id="WP_203793598.1">
    <property type="nucleotide sequence ID" value="NZ_BAAAQE010000076.1"/>
</dbReference>
<comment type="caution">
    <text evidence="2">The sequence shown here is derived from an EMBL/GenBank/DDBJ whole genome shotgun (WGS) entry which is preliminary data.</text>
</comment>
<evidence type="ECO:0000313" key="3">
    <source>
        <dbReference type="Proteomes" id="UP000612282"/>
    </source>
</evidence>
<keyword evidence="1" id="KW-0472">Membrane</keyword>
<keyword evidence="1" id="KW-0812">Transmembrane</keyword>
<gene>
    <name evidence="2" type="ORF">Aco03nite_010540</name>
</gene>
<dbReference type="EMBL" id="BOMG01000023">
    <property type="protein sequence ID" value="GID52650.1"/>
    <property type="molecule type" value="Genomic_DNA"/>
</dbReference>
<keyword evidence="1" id="KW-1133">Transmembrane helix</keyword>
<sequence>MDALIAEYERLKEEQTQRIGTRDNLIYATLASIAAICAGALQTGIDDLLLTIAPCCVVLGWTYLVNDEKISSIGRYIRTDLSPRLSAVTHSDHQLFGWDSCHRDDRRRHTRKVIQLGVDLLVFCIPAFTGIALRILRDDVSLWAAGVLTTEITLVLILAFQIVTTADLNRR</sequence>
<proteinExistence type="predicted"/>
<feature type="transmembrane region" description="Helical" evidence="1">
    <location>
        <begin position="113"/>
        <end position="136"/>
    </location>
</feature>
<reference evidence="2 3" key="1">
    <citation type="submission" date="2021-01" db="EMBL/GenBank/DDBJ databases">
        <title>Whole genome shotgun sequence of Actinoplanes couchii NBRC 106145.</title>
        <authorList>
            <person name="Komaki H."/>
            <person name="Tamura T."/>
        </authorList>
    </citation>
    <scope>NUCLEOTIDE SEQUENCE [LARGE SCALE GENOMIC DNA]</scope>
    <source>
        <strain evidence="2 3">NBRC 106145</strain>
    </source>
</reference>